<reference evidence="2 3" key="1">
    <citation type="submission" date="2019-07" db="EMBL/GenBank/DDBJ databases">
        <title>Genomes of Cafeteria roenbergensis.</title>
        <authorList>
            <person name="Fischer M.G."/>
            <person name="Hackl T."/>
            <person name="Roman M."/>
        </authorList>
    </citation>
    <scope>NUCLEOTIDE SEQUENCE [LARGE SCALE GENOMIC DNA]</scope>
    <source>
        <strain evidence="2 3">BVI</strain>
    </source>
</reference>
<sequence>MELILHSRQGSSLTSSLAALGLDLDALAEPASTASPAPNGPSRIRHSHASANAKHDCQCAEHFNNNGILHAVGVRHSDPLWQPDALANVDNFGCLNGDRHADRLRNGNGLCHGHDDELPNPLWIWHRARDAHALGQSHRLRKPLFDRHANRLHLSDPDQLAEQYSHVLGNRFAFGHCHSIALAGSLCIRVAKRFPVLERVRNQHSNEQHVALHDWNSLFERLAFGHRDGFAKRLRNHELDADDVDDCLVDAIQLGVSLVHVDPDTVQLRVKHPHPQQLADADRDSAGNASRDDDRNVNCNAHPNWNSLGDHDPAAVQHRDSRYQWCYWRVSNFWYYTQSEAGGRPVDGGAIAVASDEAPPVHYTRSLVRGLAGGPAASGVRVLLTAPGTDPVFATGAASGAGELVGDAGLPSSLGVPPGFVASLSAAARTGPQGGHSGLGMLALNRTAGAGADEADTSELVRVVVRLPARWAPAESFKPAAAWLSDIPGAELFQAWDLASLLGGVAWALAGLGVLSLVEYAEALALWVGYLLSDACLLLGWCCCAVSMSAAEARKEQMETRARRRRDTELRLQTDAEQRTGTARAWSRPGVHEQGFGARRLGNALIEEDFDNPRFWAIQSTSPTPTAAGAAPSGAGGRKRDWSMRSMGIMTAFGSPQNAGVFHSVSPRWRFSPHARREPRAAQSLAVETSAEQTGRGGLELTSTSPAGTAAAPGSSPHAS</sequence>
<feature type="compositionally biased region" description="Low complexity" evidence="1">
    <location>
        <begin position="702"/>
        <end position="720"/>
    </location>
</feature>
<protein>
    <submittedName>
        <fullName evidence="2">Uncharacterized protein</fullName>
    </submittedName>
</protein>
<feature type="region of interest" description="Disordered" evidence="1">
    <location>
        <begin position="616"/>
        <end position="641"/>
    </location>
</feature>
<gene>
    <name evidence="2" type="ORF">FNF29_00462</name>
</gene>
<organism evidence="2 3">
    <name type="scientific">Cafeteria roenbergensis</name>
    <name type="common">Marine flagellate</name>
    <dbReference type="NCBI Taxonomy" id="33653"/>
    <lineage>
        <taxon>Eukaryota</taxon>
        <taxon>Sar</taxon>
        <taxon>Stramenopiles</taxon>
        <taxon>Bigyra</taxon>
        <taxon>Opalozoa</taxon>
        <taxon>Bicosoecida</taxon>
        <taxon>Cafeteriaceae</taxon>
        <taxon>Cafeteria</taxon>
    </lineage>
</organism>
<proteinExistence type="predicted"/>
<keyword evidence="3" id="KW-1185">Reference proteome</keyword>
<comment type="caution">
    <text evidence="2">The sequence shown here is derived from an EMBL/GenBank/DDBJ whole genome shotgun (WGS) entry which is preliminary data.</text>
</comment>
<dbReference type="EMBL" id="VLTN01000002">
    <property type="protein sequence ID" value="KAA0157110.1"/>
    <property type="molecule type" value="Genomic_DNA"/>
</dbReference>
<dbReference type="Proteomes" id="UP000323011">
    <property type="component" value="Unassembled WGS sequence"/>
</dbReference>
<feature type="compositionally biased region" description="Low complexity" evidence="1">
    <location>
        <begin position="620"/>
        <end position="633"/>
    </location>
</feature>
<evidence type="ECO:0000256" key="1">
    <source>
        <dbReference type="SAM" id="MobiDB-lite"/>
    </source>
</evidence>
<feature type="region of interest" description="Disordered" evidence="1">
    <location>
        <begin position="557"/>
        <end position="589"/>
    </location>
</feature>
<feature type="region of interest" description="Disordered" evidence="1">
    <location>
        <begin position="673"/>
        <end position="720"/>
    </location>
</feature>
<evidence type="ECO:0000313" key="2">
    <source>
        <dbReference type="EMBL" id="KAA0157110.1"/>
    </source>
</evidence>
<feature type="region of interest" description="Disordered" evidence="1">
    <location>
        <begin position="30"/>
        <end position="49"/>
    </location>
</feature>
<feature type="compositionally biased region" description="Basic and acidic residues" evidence="1">
    <location>
        <begin position="557"/>
        <end position="578"/>
    </location>
</feature>
<feature type="compositionally biased region" description="Polar residues" evidence="1">
    <location>
        <begin position="297"/>
        <end position="307"/>
    </location>
</feature>
<name>A0A5A8CY40_CAFRO</name>
<evidence type="ECO:0000313" key="3">
    <source>
        <dbReference type="Proteomes" id="UP000323011"/>
    </source>
</evidence>
<feature type="region of interest" description="Disordered" evidence="1">
    <location>
        <begin position="272"/>
        <end position="312"/>
    </location>
</feature>
<dbReference type="AlphaFoldDB" id="A0A5A8CY40"/>
<accession>A0A5A8CY40</accession>
<feature type="compositionally biased region" description="Basic and acidic residues" evidence="1">
    <location>
        <begin position="280"/>
        <end position="296"/>
    </location>
</feature>